<dbReference type="GO" id="GO:0008999">
    <property type="term" value="F:protein-N-terminal-alanine acetyltransferase activity"/>
    <property type="evidence" value="ECO:0007669"/>
    <property type="project" value="TreeGrafter"/>
</dbReference>
<evidence type="ECO:0000313" key="2">
    <source>
        <dbReference type="EMBL" id="SMD17254.1"/>
    </source>
</evidence>
<dbReference type="Gene3D" id="3.40.630.30">
    <property type="match status" value="1"/>
</dbReference>
<gene>
    <name evidence="2" type="ORF">SAMN04488500_14910</name>
</gene>
<sequence>MSFKEVFKSFPLIELKRLRLRSMHPSDAERYLGWFSAKEVQQFLSGLACPKDIEEARRFIENMNGRYFKSKLTICWGIALKESDELVGRIELCRFVRQSMAEVAYSLSQEHWNNGYMTEALQGTVKFGFQKMGLHRIQAAVVPENIASVKVLCKAGFSQEGLFRQYNYGNEFRDTLMMSILKDEILGMR</sequence>
<dbReference type="InterPro" id="IPR016181">
    <property type="entry name" value="Acyl_CoA_acyltransferase"/>
</dbReference>
<dbReference type="Pfam" id="PF13302">
    <property type="entry name" value="Acetyltransf_3"/>
    <property type="match status" value="1"/>
</dbReference>
<proteinExistence type="predicted"/>
<keyword evidence="3" id="KW-1185">Reference proteome</keyword>
<dbReference type="SUPFAM" id="SSF55729">
    <property type="entry name" value="Acyl-CoA N-acyltransferases (Nat)"/>
    <property type="match status" value="1"/>
</dbReference>
<dbReference type="OrthoDB" id="9811523at2"/>
<protein>
    <submittedName>
        <fullName evidence="2">Ribosomal-protein-alanine N-acetyltransferase</fullName>
    </submittedName>
</protein>
<dbReference type="PANTHER" id="PTHR43792:SF9">
    <property type="entry name" value="RIBOSOMAL-PROTEIN-ALANINE ACETYLTRANSFERASE"/>
    <property type="match status" value="1"/>
</dbReference>
<accession>A0A1W2F5T1</accession>
<organism evidence="2 3">
    <name type="scientific">Sporomusa malonica</name>
    <dbReference type="NCBI Taxonomy" id="112901"/>
    <lineage>
        <taxon>Bacteria</taxon>
        <taxon>Bacillati</taxon>
        <taxon>Bacillota</taxon>
        <taxon>Negativicutes</taxon>
        <taxon>Selenomonadales</taxon>
        <taxon>Sporomusaceae</taxon>
        <taxon>Sporomusa</taxon>
    </lineage>
</organism>
<dbReference type="GO" id="GO:0005737">
    <property type="term" value="C:cytoplasm"/>
    <property type="evidence" value="ECO:0007669"/>
    <property type="project" value="TreeGrafter"/>
</dbReference>
<evidence type="ECO:0000313" key="3">
    <source>
        <dbReference type="Proteomes" id="UP000192738"/>
    </source>
</evidence>
<name>A0A1W2F5T1_9FIRM</name>
<feature type="domain" description="N-acetyltransferase" evidence="1">
    <location>
        <begin position="18"/>
        <end position="183"/>
    </location>
</feature>
<dbReference type="RefSeq" id="WP_084578562.1">
    <property type="nucleotide sequence ID" value="NZ_CP155572.1"/>
</dbReference>
<dbReference type="PANTHER" id="PTHR43792">
    <property type="entry name" value="GNAT FAMILY, PUTATIVE (AFU_ORTHOLOGUE AFUA_3G00765)-RELATED-RELATED"/>
    <property type="match status" value="1"/>
</dbReference>
<keyword evidence="2" id="KW-0808">Transferase</keyword>
<dbReference type="AlphaFoldDB" id="A0A1W2F5T1"/>
<evidence type="ECO:0000259" key="1">
    <source>
        <dbReference type="PROSITE" id="PS51186"/>
    </source>
</evidence>
<dbReference type="STRING" id="112901.SAMN04488500_14910"/>
<dbReference type="PROSITE" id="PS51186">
    <property type="entry name" value="GNAT"/>
    <property type="match status" value="1"/>
</dbReference>
<dbReference type="InterPro" id="IPR000182">
    <property type="entry name" value="GNAT_dom"/>
</dbReference>
<dbReference type="InterPro" id="IPR051531">
    <property type="entry name" value="N-acetyltransferase"/>
</dbReference>
<dbReference type="Proteomes" id="UP000192738">
    <property type="component" value="Unassembled WGS sequence"/>
</dbReference>
<dbReference type="EMBL" id="FWXI01000049">
    <property type="protein sequence ID" value="SMD17254.1"/>
    <property type="molecule type" value="Genomic_DNA"/>
</dbReference>
<reference evidence="2 3" key="1">
    <citation type="submission" date="2017-04" db="EMBL/GenBank/DDBJ databases">
        <authorList>
            <person name="Afonso C.L."/>
            <person name="Miller P.J."/>
            <person name="Scott M.A."/>
            <person name="Spackman E."/>
            <person name="Goraichik I."/>
            <person name="Dimitrov K.M."/>
            <person name="Suarez D.L."/>
            <person name="Swayne D.E."/>
        </authorList>
    </citation>
    <scope>NUCLEOTIDE SEQUENCE [LARGE SCALE GENOMIC DNA]</scope>
    <source>
        <strain evidence="2 3">DSM 5090</strain>
    </source>
</reference>